<keyword evidence="2" id="KW-1185">Reference proteome</keyword>
<sequence>MNILSDIPPSEQRREASTWQGGARPRYPEASVEHAHVDLALNAALGRLTGYVSPAALAGAWHDWATHLLLSPAKQLELGVQAMNNMQRWLQYSTSAMFGTPAEPVQPLAQDKRFNDPLWHAWPWNQLSQGFLLTQQWWHRATTDVRGVSSHHGDVVTFVARQLLDGVAPSNFIATNPVAQQVTLASGGQNLLHGMARAGTDMRRALAGTSAPVSLRPGRDVAITPGKVVMENHLVELLRYDPVTPQVHTVPLLIVPAWIMKYYILDLSPHNSLVRYLVEHGHTVYMISWKNPQADDRDLSLDDYRRHGIMESLDMVVRESGAPQINACGYCLGGTLLAIAAAAMARDGDERLASMTLLAAQVDFTEPGELSLFIDESQVSFLEAVMWQQGYLDTRQMAGAFQLLRSNDLIWSRRLRHYLLDIPDKDNDLASWNADATRMPYRMHSQYLRNLFLQNSLASSRYLVNGRPVALTDIHIPILAVGTMTDHVAPWRSVYKIIPLSDTSVTFLLTSGGHNAGVVSPPGTPNRSYQMSAHEHDAPYVDPDTWQAETRVREGSWWPAWEHWLARLAGPWVAPPPQGRSVRDAPGHYVLEP</sequence>
<dbReference type="EMBL" id="JASNRB020000006">
    <property type="protein sequence ID" value="MFJ1468235.1"/>
    <property type="molecule type" value="Genomic_DNA"/>
</dbReference>
<proteinExistence type="predicted"/>
<dbReference type="Proteomes" id="UP001168096">
    <property type="component" value="Unassembled WGS sequence"/>
</dbReference>
<accession>A0ACC7M825</accession>
<gene>
    <name evidence="1" type="ORF">QPK29_010990</name>
</gene>
<comment type="caution">
    <text evidence="1">The sequence shown here is derived from an EMBL/GenBank/DDBJ whole genome shotgun (WGS) entry which is preliminary data.</text>
</comment>
<evidence type="ECO:0000313" key="2">
    <source>
        <dbReference type="Proteomes" id="UP001168096"/>
    </source>
</evidence>
<name>A0ACC7M825_9BURK</name>
<reference evidence="1" key="1">
    <citation type="submission" date="2024-11" db="EMBL/GenBank/DDBJ databases">
        <title>Description of Massilia orientalis sp. nov., isolated from rhizosphere soil of Ageratina adenophora.</title>
        <authorList>
            <person name="Wang Y."/>
        </authorList>
    </citation>
    <scope>NUCLEOTIDE SEQUENCE</scope>
    <source>
        <strain evidence="1">YIM B02787</strain>
    </source>
</reference>
<protein>
    <submittedName>
        <fullName evidence="1">PHA/PHB synthase family protein</fullName>
    </submittedName>
</protein>
<evidence type="ECO:0000313" key="1">
    <source>
        <dbReference type="EMBL" id="MFJ1468235.1"/>
    </source>
</evidence>
<organism evidence="1 2">
    <name type="scientific">Massilia orientalis</name>
    <dbReference type="NCBI Taxonomy" id="3050128"/>
    <lineage>
        <taxon>Bacteria</taxon>
        <taxon>Pseudomonadati</taxon>
        <taxon>Pseudomonadota</taxon>
        <taxon>Betaproteobacteria</taxon>
        <taxon>Burkholderiales</taxon>
        <taxon>Oxalobacteraceae</taxon>
        <taxon>Telluria group</taxon>
        <taxon>Massilia</taxon>
    </lineage>
</organism>